<dbReference type="FunFam" id="3.30.300.30:FF:000008">
    <property type="entry name" value="2,3-dihydroxybenzoate-AMP ligase"/>
    <property type="match status" value="1"/>
</dbReference>
<protein>
    <submittedName>
        <fullName evidence="5">Long-chain-fatty-acid--CoA ligase</fullName>
        <ecNumber evidence="5">6.2.1.3</ecNumber>
    </submittedName>
</protein>
<dbReference type="EMBL" id="CP096567">
    <property type="protein sequence ID" value="UPU46460.1"/>
    <property type="molecule type" value="Genomic_DNA"/>
</dbReference>
<dbReference type="InterPro" id="IPR025110">
    <property type="entry name" value="AMP-bd_C"/>
</dbReference>
<dbReference type="Pfam" id="PF00501">
    <property type="entry name" value="AMP-binding"/>
    <property type="match status" value="1"/>
</dbReference>
<keyword evidence="6" id="KW-1185">Reference proteome</keyword>
<evidence type="ECO:0000259" key="4">
    <source>
        <dbReference type="Pfam" id="PF13193"/>
    </source>
</evidence>
<feature type="domain" description="AMP-binding enzyme C-terminal" evidence="4">
    <location>
        <begin position="425"/>
        <end position="500"/>
    </location>
</feature>
<name>A0AB38RMT3_RHOSG</name>
<evidence type="ECO:0000256" key="1">
    <source>
        <dbReference type="ARBA" id="ARBA00006432"/>
    </source>
</evidence>
<dbReference type="InterPro" id="IPR042099">
    <property type="entry name" value="ANL_N_sf"/>
</dbReference>
<sequence length="519" mass="57117">MPIDTDPSIAEHVRRWATTAPDKPCMSCDDVTLTWAELHDRASRLAHGLTESGVGPQDRVIFLDKNNPEFFEITAGSAMAGAVTAAVNWRLAPREMLQIINHSTAKVLFVGEEFVGQYEQFRDDLTTVEKVVVIGRAQGLESYEDWLERHVAKDPLVPVRSDDTAMQMYTSGTTGLPKGVLFSSRAVLATEGMAEVLRIDETSTLLISMPVFHSAGACLGVLGFRTGAHIVIARDTAPTTVLSLIARWRITMTTLVPAVLKMIAESSEIDRYDLSSLDTIAYAASPISPELLRRCLAVFDARFLQMYGLTETQSATTLLPEDHLDPEHPERILSVGRAIPGVTLRVVDPGTGDDVEDDVVGEVWIKAPTNMHGYWCNEEATRDTLTEDGFVRTGDGALLRDGYVYMRDRLKDMIVSGAENVYPIEIENVLIEHPAINDIAVIGVPSNRWGETVKAMVVLNADAALTEAEVIAYARANLAVYKCPTSVEFLDELPRNPSGKILKRVLRQPYWNDAEGHIG</sequence>
<dbReference type="PANTHER" id="PTHR43767">
    <property type="entry name" value="LONG-CHAIN-FATTY-ACID--COA LIGASE"/>
    <property type="match status" value="1"/>
</dbReference>
<dbReference type="Pfam" id="PF13193">
    <property type="entry name" value="AMP-binding_C"/>
    <property type="match status" value="1"/>
</dbReference>
<dbReference type="Gene3D" id="3.40.50.12780">
    <property type="entry name" value="N-terminal domain of ligase-like"/>
    <property type="match status" value="1"/>
</dbReference>
<accession>A0AB38RMT3</accession>
<evidence type="ECO:0000256" key="2">
    <source>
        <dbReference type="ARBA" id="ARBA00022598"/>
    </source>
</evidence>
<organism evidence="5 6">
    <name type="scientific">Rhodococcus qingshengii JCM 15477</name>
    <dbReference type="NCBI Taxonomy" id="1303681"/>
    <lineage>
        <taxon>Bacteria</taxon>
        <taxon>Bacillati</taxon>
        <taxon>Actinomycetota</taxon>
        <taxon>Actinomycetes</taxon>
        <taxon>Mycobacteriales</taxon>
        <taxon>Nocardiaceae</taxon>
        <taxon>Rhodococcus</taxon>
        <taxon>Rhodococcus erythropolis group</taxon>
    </lineage>
</organism>
<keyword evidence="5" id="KW-0614">Plasmid</keyword>
<gene>
    <name evidence="5" type="ORF">M0639_32460</name>
</gene>
<dbReference type="EC" id="6.2.1.3" evidence="5"/>
<dbReference type="RefSeq" id="WP_167349902.1">
    <property type="nucleotide sequence ID" value="NZ_CP096567.1"/>
</dbReference>
<dbReference type="InterPro" id="IPR050237">
    <property type="entry name" value="ATP-dep_AMP-bd_enzyme"/>
</dbReference>
<comment type="similarity">
    <text evidence="1">Belongs to the ATP-dependent AMP-binding enzyme family.</text>
</comment>
<dbReference type="SUPFAM" id="SSF56801">
    <property type="entry name" value="Acetyl-CoA synthetase-like"/>
    <property type="match status" value="1"/>
</dbReference>
<dbReference type="Gene3D" id="3.30.300.30">
    <property type="match status" value="1"/>
</dbReference>
<evidence type="ECO:0000313" key="6">
    <source>
        <dbReference type="Proteomes" id="UP000831484"/>
    </source>
</evidence>
<geneLocation type="plasmid" evidence="5 6">
    <name>pdjl-6-4</name>
</geneLocation>
<evidence type="ECO:0000313" key="5">
    <source>
        <dbReference type="EMBL" id="UPU46460.1"/>
    </source>
</evidence>
<dbReference type="InterPro" id="IPR045851">
    <property type="entry name" value="AMP-bd_C_sf"/>
</dbReference>
<dbReference type="InterPro" id="IPR000873">
    <property type="entry name" value="AMP-dep_synth/lig_dom"/>
</dbReference>
<keyword evidence="2 5" id="KW-0436">Ligase</keyword>
<evidence type="ECO:0000259" key="3">
    <source>
        <dbReference type="Pfam" id="PF00501"/>
    </source>
</evidence>
<dbReference type="PANTHER" id="PTHR43767:SF1">
    <property type="entry name" value="NONRIBOSOMAL PEPTIDE SYNTHASE PES1 (EUROFUNG)-RELATED"/>
    <property type="match status" value="1"/>
</dbReference>
<proteinExistence type="inferred from homology"/>
<reference evidence="6" key="1">
    <citation type="journal article" date="2022" name="Environ. Microbiol.">
        <title>Functional analysis, diversity, and distribution of carbendazim hydrolases MheI and CbmA, responsible for the initial step in carbendazim degradation.</title>
        <authorList>
            <person name="Zhang M."/>
            <person name="Bai X."/>
            <person name="Li Q."/>
            <person name="Zhang L."/>
            <person name="Zhu Q."/>
            <person name="Gao S."/>
            <person name="Ke Z."/>
            <person name="Jiang M."/>
            <person name="Hu J."/>
            <person name="Qiu J."/>
            <person name="Hong Q."/>
        </authorList>
    </citation>
    <scope>NUCLEOTIDE SEQUENCE [LARGE SCALE GENOMIC DNA]</scope>
    <source>
        <strain evidence="6">djl-6</strain>
    </source>
</reference>
<dbReference type="GO" id="GO:0004467">
    <property type="term" value="F:long-chain fatty acid-CoA ligase activity"/>
    <property type="evidence" value="ECO:0007669"/>
    <property type="project" value="UniProtKB-EC"/>
</dbReference>
<dbReference type="NCBIfam" id="NF004837">
    <property type="entry name" value="PRK06187.1"/>
    <property type="match status" value="1"/>
</dbReference>
<dbReference type="Proteomes" id="UP000831484">
    <property type="component" value="Plasmid pdjl-6-4"/>
</dbReference>
<dbReference type="AlphaFoldDB" id="A0AB38RMT3"/>
<feature type="domain" description="AMP-dependent synthetase/ligase" evidence="3">
    <location>
        <begin position="14"/>
        <end position="375"/>
    </location>
</feature>